<keyword evidence="1" id="KW-0378">Hydrolase</keyword>
<reference evidence="1 2" key="1">
    <citation type="submission" date="2021-03" db="EMBL/GenBank/DDBJ databases">
        <title>Thiomicrorhabdus sp.nov.,novel sulfur-oxidizing bacteria isolated from coastal sediment.</title>
        <authorList>
            <person name="Liu X."/>
        </authorList>
    </citation>
    <scope>NUCLEOTIDE SEQUENCE [LARGE SCALE GENOMIC DNA]</scope>
    <source>
        <strain evidence="1 2">6S2-11</strain>
    </source>
</reference>
<comment type="caution">
    <text evidence="1">The sequence shown here is derived from an EMBL/GenBank/DDBJ whole genome shotgun (WGS) entry which is preliminary data.</text>
</comment>
<dbReference type="InterPro" id="IPR032466">
    <property type="entry name" value="Metal_Hydrolase"/>
</dbReference>
<accession>A0ABS3Q5S5</accession>
<evidence type="ECO:0000313" key="2">
    <source>
        <dbReference type="Proteomes" id="UP000664835"/>
    </source>
</evidence>
<dbReference type="GO" id="GO:0016787">
    <property type="term" value="F:hydrolase activity"/>
    <property type="evidence" value="ECO:0007669"/>
    <property type="project" value="UniProtKB-KW"/>
</dbReference>
<dbReference type="EMBL" id="JAGETV010000016">
    <property type="protein sequence ID" value="MBO1927701.1"/>
    <property type="molecule type" value="Genomic_DNA"/>
</dbReference>
<dbReference type="Gene3D" id="3.20.20.140">
    <property type="entry name" value="Metal-dependent hydrolases"/>
    <property type="match status" value="1"/>
</dbReference>
<proteinExistence type="predicted"/>
<keyword evidence="2" id="KW-1185">Reference proteome</keyword>
<sequence>MFLRLLPTIKSQLYITLLMTGFISGATAEAPLPLIDAHSHYSYADTEAFNPQQIIDILNQNSVAKILITGTPNRGTNQLYQHAPNRIIPFLSVYRTKADKANWMHRLETIQEAKKALKNGIYQGIGELHIFARDQESPVLKELVILAKQHELPMLIHADAEIIDKVFEIDPNAKILWAHLGTRPETELLQNMLDKYPEQLFIDTSVRDKRFLGSLQTNGPTTNTLQPEWHDFLIKNQDRMLAAVDTFSVNRWRTYHKVVKDIQTWLGDLPPEVAEKIAYKNAERFFAIQK</sequence>
<dbReference type="SUPFAM" id="SSF51556">
    <property type="entry name" value="Metallo-dependent hydrolases"/>
    <property type="match status" value="1"/>
</dbReference>
<dbReference type="Proteomes" id="UP000664835">
    <property type="component" value="Unassembled WGS sequence"/>
</dbReference>
<organism evidence="1 2">
    <name type="scientific">Thiomicrorhabdus marina</name>
    <dbReference type="NCBI Taxonomy" id="2818442"/>
    <lineage>
        <taxon>Bacteria</taxon>
        <taxon>Pseudomonadati</taxon>
        <taxon>Pseudomonadota</taxon>
        <taxon>Gammaproteobacteria</taxon>
        <taxon>Thiotrichales</taxon>
        <taxon>Piscirickettsiaceae</taxon>
        <taxon>Thiomicrorhabdus</taxon>
    </lineage>
</organism>
<dbReference type="RefSeq" id="WP_208150317.1">
    <property type="nucleotide sequence ID" value="NZ_JAGETV010000016.1"/>
</dbReference>
<name>A0ABS3Q5S5_9GAMM</name>
<gene>
    <name evidence="1" type="ORF">J3998_08945</name>
</gene>
<protein>
    <submittedName>
        <fullName evidence="1">TatD family hydrolase</fullName>
    </submittedName>
</protein>
<evidence type="ECO:0000313" key="1">
    <source>
        <dbReference type="EMBL" id="MBO1927701.1"/>
    </source>
</evidence>